<reference evidence="1" key="1">
    <citation type="journal article" date="2021" name="Proc. Natl. Acad. Sci. U.S.A.">
        <title>Three genomes in the algal genus Volvox reveal the fate of a haploid sex-determining region after a transition to homothallism.</title>
        <authorList>
            <person name="Yamamoto K."/>
            <person name="Hamaji T."/>
            <person name="Kawai-Toyooka H."/>
            <person name="Matsuzaki R."/>
            <person name="Takahashi F."/>
            <person name="Nishimura Y."/>
            <person name="Kawachi M."/>
            <person name="Noguchi H."/>
            <person name="Minakuchi Y."/>
            <person name="Umen J.G."/>
            <person name="Toyoda A."/>
            <person name="Nozaki H."/>
        </authorList>
    </citation>
    <scope>NUCLEOTIDE SEQUENCE</scope>
    <source>
        <strain evidence="1">NIES-3780</strain>
    </source>
</reference>
<comment type="caution">
    <text evidence="1">The sequence shown here is derived from an EMBL/GenBank/DDBJ whole genome shotgun (WGS) entry which is preliminary data.</text>
</comment>
<name>A0A8J4ASN3_9CHLO</name>
<organism evidence="1 2">
    <name type="scientific">Volvox africanus</name>
    <dbReference type="NCBI Taxonomy" id="51714"/>
    <lineage>
        <taxon>Eukaryota</taxon>
        <taxon>Viridiplantae</taxon>
        <taxon>Chlorophyta</taxon>
        <taxon>core chlorophytes</taxon>
        <taxon>Chlorophyceae</taxon>
        <taxon>CS clade</taxon>
        <taxon>Chlamydomonadales</taxon>
        <taxon>Volvocaceae</taxon>
        <taxon>Volvox</taxon>
    </lineage>
</organism>
<protein>
    <submittedName>
        <fullName evidence="1">Uncharacterized protein</fullName>
    </submittedName>
</protein>
<dbReference type="Proteomes" id="UP000747399">
    <property type="component" value="Unassembled WGS sequence"/>
</dbReference>
<gene>
    <name evidence="1" type="ORF">Vafri_3986</name>
</gene>
<feature type="non-terminal residue" evidence="1">
    <location>
        <position position="106"/>
    </location>
</feature>
<dbReference type="EMBL" id="BNCO01000004">
    <property type="protein sequence ID" value="GIL47080.1"/>
    <property type="molecule type" value="Genomic_DNA"/>
</dbReference>
<sequence length="106" mass="11946">MQLNNHLRYPDRHTKGKPCEHHHCALRCIAQQPRVRQILALVSPAEKSPSTTMKARICDAAAIFHRSPFTSAEIVSPPPLSPWGVYSLSAHCLHHLQSSQHTQPVW</sequence>
<dbReference type="AlphaFoldDB" id="A0A8J4ASN3"/>
<evidence type="ECO:0000313" key="1">
    <source>
        <dbReference type="EMBL" id="GIL47080.1"/>
    </source>
</evidence>
<proteinExistence type="predicted"/>
<evidence type="ECO:0000313" key="2">
    <source>
        <dbReference type="Proteomes" id="UP000747399"/>
    </source>
</evidence>
<accession>A0A8J4ASN3</accession>
<keyword evidence="2" id="KW-1185">Reference proteome</keyword>